<feature type="non-terminal residue" evidence="2">
    <location>
        <position position="1"/>
    </location>
</feature>
<dbReference type="OrthoDB" id="19045at2759"/>
<dbReference type="InterPro" id="IPR006551">
    <property type="entry name" value="Polynucleotide_phosphatase"/>
</dbReference>
<dbReference type="GO" id="GO:0006281">
    <property type="term" value="P:DNA repair"/>
    <property type="evidence" value="ECO:0007669"/>
    <property type="project" value="TreeGrafter"/>
</dbReference>
<dbReference type="PANTHER" id="PTHR12083:SF9">
    <property type="entry name" value="BIFUNCTIONAL POLYNUCLEOTIDE PHOSPHATASE_KINASE"/>
    <property type="match status" value="1"/>
</dbReference>
<dbReference type="InterPro" id="IPR036412">
    <property type="entry name" value="HAD-like_sf"/>
</dbReference>
<dbReference type="GO" id="GO:0046403">
    <property type="term" value="F:polynucleotide 3'-phosphatase activity"/>
    <property type="evidence" value="ECO:0007669"/>
    <property type="project" value="TreeGrafter"/>
</dbReference>
<dbReference type="SUPFAM" id="SSF52540">
    <property type="entry name" value="P-loop containing nucleoside triphosphate hydrolases"/>
    <property type="match status" value="1"/>
</dbReference>
<dbReference type="Proteomes" id="UP000243876">
    <property type="component" value="Unassembled WGS sequence"/>
</dbReference>
<dbReference type="InterPro" id="IPR013954">
    <property type="entry name" value="PNK3P"/>
</dbReference>
<dbReference type="Pfam" id="PF13671">
    <property type="entry name" value="AAA_33"/>
    <property type="match status" value="1"/>
</dbReference>
<sequence>MSQPGKKRLLSEAAAALTPPAKQTKLAPLFQKDQPTDYQWLPPLKTGAEGPRAKGCGHFVWGEPKGASKIAAFDIDGTIIKPKSGAKFPKDADDWQFLWPEVVPKIREASESGCATLALALDCTAFDRSAEKRSYAVVLVSNQAGNDAQQRKFRDKLPNVCRKIGVPLHAFAAYDYDIHRKPATGMWDAYVEKFNEGIEVDYTQSYYVGDAAGRPEDHNDTDRKMAINCGLPFLTPEQYFHNKPAPTNWTLTGWDAASYNASSPFCSPNSTPLLPRRLSEFDDVPPEVVLFVGSPGSGKTSFYQKHFAPKGYVHVNQDTLRTRDACLKAVRAALSSTPPASVVVDNTSPTASVRAEYLTLVRSSFAELGVRVRCFFFSADKELCMHNAVYRASYDRVDRGNGKPRDLLPMIAFEAYRKNLEEPTLDEGFDEIKRITFKFDGDADALRKWQRWLADVYPRPRAKKATSTKK</sequence>
<dbReference type="InterPro" id="IPR027417">
    <property type="entry name" value="P-loop_NTPase"/>
</dbReference>
<dbReference type="Gene3D" id="3.40.50.1000">
    <property type="entry name" value="HAD superfamily/HAD-like"/>
    <property type="match status" value="1"/>
</dbReference>
<dbReference type="NCBIfam" id="TIGR01662">
    <property type="entry name" value="HAD-SF-IIIA"/>
    <property type="match status" value="1"/>
</dbReference>
<evidence type="ECO:0000313" key="3">
    <source>
        <dbReference type="Proteomes" id="UP000243876"/>
    </source>
</evidence>
<dbReference type="AlphaFoldDB" id="A0A0D6ENH1"/>
<dbReference type="NCBIfam" id="TIGR01664">
    <property type="entry name" value="DNA-3'-Pase"/>
    <property type="match status" value="1"/>
</dbReference>
<keyword evidence="3" id="KW-1185">Reference proteome</keyword>
<dbReference type="Gene3D" id="3.40.50.300">
    <property type="entry name" value="P-loop containing nucleotide triphosphate hydrolases"/>
    <property type="match status" value="1"/>
</dbReference>
<proteinExistence type="predicted"/>
<protein>
    <submittedName>
        <fullName evidence="2">SPOSA6832_03177-mRNA-1:cds</fullName>
    </submittedName>
</protein>
<dbReference type="EMBL" id="CENE01000014">
    <property type="protein sequence ID" value="CEQ41456.1"/>
    <property type="molecule type" value="Genomic_DNA"/>
</dbReference>
<dbReference type="Pfam" id="PF08645">
    <property type="entry name" value="PNK3P"/>
    <property type="match status" value="1"/>
</dbReference>
<dbReference type="SUPFAM" id="SSF56784">
    <property type="entry name" value="HAD-like"/>
    <property type="match status" value="1"/>
</dbReference>
<dbReference type="InterPro" id="IPR023214">
    <property type="entry name" value="HAD_sf"/>
</dbReference>
<dbReference type="PANTHER" id="PTHR12083">
    <property type="entry name" value="BIFUNCTIONAL POLYNUCLEOTIDE PHOSPHATASE/KINASE"/>
    <property type="match status" value="1"/>
</dbReference>
<evidence type="ECO:0000256" key="1">
    <source>
        <dbReference type="SAM" id="MobiDB-lite"/>
    </source>
</evidence>
<accession>A0A0D6ENH1</accession>
<feature type="region of interest" description="Disordered" evidence="1">
    <location>
        <begin position="23"/>
        <end position="42"/>
    </location>
</feature>
<dbReference type="FunFam" id="3.40.50.300:FF:000737">
    <property type="entry name" value="Bifunctional polynucleotide phosphatase/kinase"/>
    <property type="match status" value="1"/>
</dbReference>
<reference evidence="3" key="1">
    <citation type="submission" date="2015-02" db="EMBL/GenBank/DDBJ databases">
        <authorList>
            <person name="Gon?alves P."/>
        </authorList>
    </citation>
    <scope>NUCLEOTIDE SEQUENCE [LARGE SCALE GENOMIC DNA]</scope>
</reference>
<evidence type="ECO:0000313" key="2">
    <source>
        <dbReference type="EMBL" id="CEQ41456.1"/>
    </source>
</evidence>
<gene>
    <name evidence="2" type="primary">SPOSA6832_03177</name>
</gene>
<organism evidence="2 3">
    <name type="scientific">Sporidiobolus salmonicolor</name>
    <name type="common">Yeast-like fungus</name>
    <name type="synonym">Sporobolomyces salmonicolor</name>
    <dbReference type="NCBI Taxonomy" id="5005"/>
    <lineage>
        <taxon>Eukaryota</taxon>
        <taxon>Fungi</taxon>
        <taxon>Dikarya</taxon>
        <taxon>Basidiomycota</taxon>
        <taxon>Pucciniomycotina</taxon>
        <taxon>Microbotryomycetes</taxon>
        <taxon>Sporidiobolales</taxon>
        <taxon>Sporidiobolaceae</taxon>
        <taxon>Sporobolomyces</taxon>
    </lineage>
</organism>
<dbReference type="GO" id="GO:0003690">
    <property type="term" value="F:double-stranded DNA binding"/>
    <property type="evidence" value="ECO:0007669"/>
    <property type="project" value="TreeGrafter"/>
</dbReference>
<dbReference type="InterPro" id="IPR006549">
    <property type="entry name" value="HAD-SF_hydro_IIIA"/>
</dbReference>
<name>A0A0D6ENH1_SPOSA</name>
<dbReference type="GO" id="GO:0046404">
    <property type="term" value="F:ATP-dependent polydeoxyribonucleotide 5'-hydroxyl-kinase activity"/>
    <property type="evidence" value="ECO:0007669"/>
    <property type="project" value="TreeGrafter"/>
</dbReference>